<accession>A0A239I9P4</accession>
<protein>
    <submittedName>
        <fullName evidence="1">Uncharacterized protein</fullName>
    </submittedName>
</protein>
<gene>
    <name evidence="1" type="ORF">SAMN05446037_102640</name>
</gene>
<reference evidence="1 2" key="1">
    <citation type="submission" date="2017-06" db="EMBL/GenBank/DDBJ databases">
        <authorList>
            <person name="Kim H.J."/>
            <person name="Triplett B.A."/>
        </authorList>
    </citation>
    <scope>NUCLEOTIDE SEQUENCE [LARGE SCALE GENOMIC DNA]</scope>
    <source>
        <strain evidence="1 2">SCA</strain>
    </source>
</reference>
<organism evidence="1 2">
    <name type="scientific">Anaerovirgula multivorans</name>
    <dbReference type="NCBI Taxonomy" id="312168"/>
    <lineage>
        <taxon>Bacteria</taxon>
        <taxon>Bacillati</taxon>
        <taxon>Bacillota</taxon>
        <taxon>Clostridia</taxon>
        <taxon>Peptostreptococcales</taxon>
        <taxon>Natronincolaceae</taxon>
        <taxon>Anaerovirgula</taxon>
    </lineage>
</organism>
<dbReference type="Proteomes" id="UP000198304">
    <property type="component" value="Unassembled WGS sequence"/>
</dbReference>
<name>A0A239I9P4_9FIRM</name>
<evidence type="ECO:0000313" key="1">
    <source>
        <dbReference type="EMBL" id="SNS90048.1"/>
    </source>
</evidence>
<keyword evidence="2" id="KW-1185">Reference proteome</keyword>
<proteinExistence type="predicted"/>
<evidence type="ECO:0000313" key="2">
    <source>
        <dbReference type="Proteomes" id="UP000198304"/>
    </source>
</evidence>
<dbReference type="AlphaFoldDB" id="A0A239I9P4"/>
<sequence>MVFDTLMMKDFKLNKIIYERTIRNKQELKKTYEYIEINSLKGEKRR</sequence>
<dbReference type="EMBL" id="FZOJ01000026">
    <property type="protein sequence ID" value="SNS90048.1"/>
    <property type="molecule type" value="Genomic_DNA"/>
</dbReference>